<dbReference type="RefSeq" id="XP_040747286.1">
    <property type="nucleotide sequence ID" value="XM_040889093.1"/>
</dbReference>
<keyword evidence="6" id="KW-0560">Oxidoreductase</keyword>
<dbReference type="AlphaFoldDB" id="A0A1Y1WL31"/>
<dbReference type="STRING" id="61395.A0A1Y1WL31"/>
<comment type="caution">
    <text evidence="10">The sequence shown here is derived from an EMBL/GenBank/DDBJ whole genome shotgun (WGS) entry which is preliminary data.</text>
</comment>
<dbReference type="GO" id="GO:0009086">
    <property type="term" value="P:methionine biosynthetic process"/>
    <property type="evidence" value="ECO:0007669"/>
    <property type="project" value="TreeGrafter"/>
</dbReference>
<dbReference type="UniPathway" id="UPA00193"/>
<evidence type="ECO:0000313" key="11">
    <source>
        <dbReference type="Proteomes" id="UP000193922"/>
    </source>
</evidence>
<comment type="pathway">
    <text evidence="2 7">One-carbon metabolism; tetrahydrofolate interconversion.</text>
</comment>
<evidence type="ECO:0000256" key="1">
    <source>
        <dbReference type="ARBA" id="ARBA00001974"/>
    </source>
</evidence>
<dbReference type="Pfam" id="PF21897">
    <property type="entry name" value="DUF6919"/>
    <property type="match status" value="1"/>
</dbReference>
<dbReference type="GO" id="GO:0004489">
    <property type="term" value="F:methylenetetrahydrofolate reductase [NAD(P)H] activity"/>
    <property type="evidence" value="ECO:0007669"/>
    <property type="project" value="InterPro"/>
</dbReference>
<keyword evidence="8" id="KW-1133">Transmembrane helix</keyword>
<dbReference type="GO" id="GO:0035999">
    <property type="term" value="P:tetrahydrofolate interconversion"/>
    <property type="evidence" value="ECO:0007669"/>
    <property type="project" value="UniProtKB-UniPathway"/>
</dbReference>
<feature type="domain" description="DUF6919" evidence="9">
    <location>
        <begin position="353"/>
        <end position="442"/>
    </location>
</feature>
<keyword evidence="8" id="KW-0812">Transmembrane</keyword>
<dbReference type="NCBIfam" id="TIGR00677">
    <property type="entry name" value="fadh2_euk"/>
    <property type="match status" value="1"/>
</dbReference>
<dbReference type="Proteomes" id="UP000193922">
    <property type="component" value="Unassembled WGS sequence"/>
</dbReference>
<dbReference type="CDD" id="cd00537">
    <property type="entry name" value="MTHFR"/>
    <property type="match status" value="1"/>
</dbReference>
<evidence type="ECO:0000256" key="7">
    <source>
        <dbReference type="RuleBase" id="RU004254"/>
    </source>
</evidence>
<dbReference type="InterPro" id="IPR003171">
    <property type="entry name" value="Mehydrof_redctse-like"/>
</dbReference>
<dbReference type="GO" id="GO:0071949">
    <property type="term" value="F:FAD binding"/>
    <property type="evidence" value="ECO:0007669"/>
    <property type="project" value="TreeGrafter"/>
</dbReference>
<evidence type="ECO:0000256" key="4">
    <source>
        <dbReference type="ARBA" id="ARBA00022630"/>
    </source>
</evidence>
<feature type="transmembrane region" description="Helical" evidence="8">
    <location>
        <begin position="12"/>
        <end position="31"/>
    </location>
</feature>
<dbReference type="EMBL" id="MCFD01000001">
    <property type="protein sequence ID" value="ORX74075.1"/>
    <property type="molecule type" value="Genomic_DNA"/>
</dbReference>
<sequence>MAVAGREVVGWVLRIGGISALVAATTTLFLYDRQRVRQSAKRLPRHRSAGTPFFSFEYFPPKTEQGLVNLYDRIERMSKLGPLFVAVTWGAGGGHGGSARWSCAGHAKGVFGIETVMHLTCTNMDKAKLDSALESAKAANVQNILALRGDTPRGSEYWTACDGGFSHAADLVRYVRQKYGDYFCIGVAGYPEGHIENPDKDRDFEFLVEKVQAGADFIVSQLVYDPETFIKWEQKCRSAGIAVPILPGSFRRLLHLTKVSVPEPLGTSLEEVRANDQAVKELGVEHAASTIRALQKAGVWGVHVTTLNLESSVQRPRLWDDFPNGRWGDARSPAFGNLSTYGEMLKFDPRGAAHIWGRPQSLDEISQLFERYVTGQITSLPWNDEPLRAESDRIRDELARINRLGYWTLASQPALDGVSSADELHGWGPRGGYVYQKAFIECFVPGDRFPGRTPRVTYYASNMRGDFLTNAYGEAATALTWGVFPGRAVVQPTLIEKISFLAWRAEAFQTWREWMQGCEFLEKVAHECWLVNVVDNEYKSPDAIWDLFI</sequence>
<dbReference type="Pfam" id="PF02219">
    <property type="entry name" value="MTHFR"/>
    <property type="match status" value="1"/>
</dbReference>
<evidence type="ECO:0000256" key="6">
    <source>
        <dbReference type="ARBA" id="ARBA00023002"/>
    </source>
</evidence>
<keyword evidence="5" id="KW-0274">FAD</keyword>
<dbReference type="PANTHER" id="PTHR45754:SF1">
    <property type="entry name" value="METHYLENETETRAHYDROFOLATE REDUCTASE 1"/>
    <property type="match status" value="1"/>
</dbReference>
<dbReference type="OrthoDB" id="16284at2759"/>
<evidence type="ECO:0000256" key="3">
    <source>
        <dbReference type="ARBA" id="ARBA00006743"/>
    </source>
</evidence>
<dbReference type="Gene3D" id="3.20.20.220">
    <property type="match status" value="1"/>
</dbReference>
<evidence type="ECO:0000256" key="5">
    <source>
        <dbReference type="ARBA" id="ARBA00022827"/>
    </source>
</evidence>
<evidence type="ECO:0000259" key="9">
    <source>
        <dbReference type="Pfam" id="PF21897"/>
    </source>
</evidence>
<gene>
    <name evidence="10" type="ORF">DL89DRAFT_273660</name>
</gene>
<comment type="cofactor">
    <cofactor evidence="1">
        <name>FAD</name>
        <dbReference type="ChEBI" id="CHEBI:57692"/>
    </cofactor>
</comment>
<dbReference type="InterPro" id="IPR054212">
    <property type="entry name" value="DUF6919"/>
</dbReference>
<dbReference type="InterPro" id="IPR004621">
    <property type="entry name" value="Fadh2_euk"/>
</dbReference>
<dbReference type="InterPro" id="IPR029041">
    <property type="entry name" value="FAD-linked_oxidoreductase-like"/>
</dbReference>
<evidence type="ECO:0000313" key="10">
    <source>
        <dbReference type="EMBL" id="ORX74075.1"/>
    </source>
</evidence>
<dbReference type="SUPFAM" id="SSF51730">
    <property type="entry name" value="FAD-linked oxidoreductase"/>
    <property type="match status" value="1"/>
</dbReference>
<keyword evidence="4" id="KW-0285">Flavoprotein</keyword>
<reference evidence="10 11" key="1">
    <citation type="submission" date="2016-07" db="EMBL/GenBank/DDBJ databases">
        <title>Pervasive Adenine N6-methylation of Active Genes in Fungi.</title>
        <authorList>
            <consortium name="DOE Joint Genome Institute"/>
            <person name="Mondo S.J."/>
            <person name="Dannebaum R.O."/>
            <person name="Kuo R.C."/>
            <person name="Labutti K."/>
            <person name="Haridas S."/>
            <person name="Kuo A."/>
            <person name="Salamov A."/>
            <person name="Ahrendt S.R."/>
            <person name="Lipzen A."/>
            <person name="Sullivan W."/>
            <person name="Andreopoulos W.B."/>
            <person name="Clum A."/>
            <person name="Lindquist E."/>
            <person name="Daum C."/>
            <person name="Ramamoorthy G.K."/>
            <person name="Gryganskyi A."/>
            <person name="Culley D."/>
            <person name="Magnuson J.K."/>
            <person name="James T.Y."/>
            <person name="O'Malley M.A."/>
            <person name="Stajich J.E."/>
            <person name="Spatafora J.W."/>
            <person name="Visel A."/>
            <person name="Grigoriev I.V."/>
        </authorList>
    </citation>
    <scope>NUCLEOTIDE SEQUENCE [LARGE SCALE GENOMIC DNA]</scope>
    <source>
        <strain evidence="10 11">ATCC 12442</strain>
    </source>
</reference>
<accession>A0A1Y1WL31</accession>
<dbReference type="PANTHER" id="PTHR45754">
    <property type="entry name" value="METHYLENETETRAHYDROFOLATE REDUCTASE"/>
    <property type="match status" value="1"/>
</dbReference>
<evidence type="ECO:0000256" key="8">
    <source>
        <dbReference type="SAM" id="Phobius"/>
    </source>
</evidence>
<dbReference type="GO" id="GO:0005829">
    <property type="term" value="C:cytosol"/>
    <property type="evidence" value="ECO:0007669"/>
    <property type="project" value="TreeGrafter"/>
</dbReference>
<organism evidence="10 11">
    <name type="scientific">Linderina pennispora</name>
    <dbReference type="NCBI Taxonomy" id="61395"/>
    <lineage>
        <taxon>Eukaryota</taxon>
        <taxon>Fungi</taxon>
        <taxon>Fungi incertae sedis</taxon>
        <taxon>Zoopagomycota</taxon>
        <taxon>Kickxellomycotina</taxon>
        <taxon>Kickxellomycetes</taxon>
        <taxon>Kickxellales</taxon>
        <taxon>Kickxellaceae</taxon>
        <taxon>Linderina</taxon>
    </lineage>
</organism>
<name>A0A1Y1WL31_9FUNG</name>
<comment type="similarity">
    <text evidence="3">Belongs to the methylenetetrahydrofolate reductase family.</text>
</comment>
<keyword evidence="8" id="KW-0472">Membrane</keyword>
<keyword evidence="11" id="KW-1185">Reference proteome</keyword>
<proteinExistence type="inferred from homology"/>
<evidence type="ECO:0000256" key="2">
    <source>
        <dbReference type="ARBA" id="ARBA00004777"/>
    </source>
</evidence>
<dbReference type="GeneID" id="63805741"/>
<protein>
    <submittedName>
        <fullName evidence="10">MTHFR-domain-containing protein</fullName>
    </submittedName>
</protein>